<dbReference type="Gene3D" id="3.30.40.10">
    <property type="entry name" value="Zinc/RING finger domain, C3HC4 (zinc finger)"/>
    <property type="match status" value="1"/>
</dbReference>
<keyword evidence="4" id="KW-1185">Reference proteome</keyword>
<dbReference type="SMART" id="SM00184">
    <property type="entry name" value="RING"/>
    <property type="match status" value="1"/>
</dbReference>
<evidence type="ECO:0000256" key="1">
    <source>
        <dbReference type="PROSITE-ProRule" id="PRU00175"/>
    </source>
</evidence>
<dbReference type="GO" id="GO:0061630">
    <property type="term" value="F:ubiquitin protein ligase activity"/>
    <property type="evidence" value="ECO:0007669"/>
    <property type="project" value="InterPro"/>
</dbReference>
<dbReference type="InterPro" id="IPR001841">
    <property type="entry name" value="Znf_RING"/>
</dbReference>
<feature type="domain" description="RING-type" evidence="2">
    <location>
        <begin position="195"/>
        <end position="268"/>
    </location>
</feature>
<name>A0AAD6HKD9_9EURO</name>
<evidence type="ECO:0000259" key="2">
    <source>
        <dbReference type="PROSITE" id="PS50089"/>
    </source>
</evidence>
<dbReference type="GO" id="GO:0008270">
    <property type="term" value="F:zinc ion binding"/>
    <property type="evidence" value="ECO:0007669"/>
    <property type="project" value="UniProtKB-KW"/>
</dbReference>
<reference evidence="3" key="1">
    <citation type="journal article" date="2023" name="IMA Fungus">
        <title>Comparative genomic study of the Penicillium genus elucidates a diverse pangenome and 15 lateral gene transfer events.</title>
        <authorList>
            <person name="Petersen C."/>
            <person name="Sorensen T."/>
            <person name="Nielsen M.R."/>
            <person name="Sondergaard T.E."/>
            <person name="Sorensen J.L."/>
            <person name="Fitzpatrick D.A."/>
            <person name="Frisvad J.C."/>
            <person name="Nielsen K.L."/>
        </authorList>
    </citation>
    <scope>NUCLEOTIDE SEQUENCE</scope>
    <source>
        <strain evidence="3">IBT 17514</strain>
    </source>
</reference>
<dbReference type="EMBL" id="JAQJAN010000008">
    <property type="protein sequence ID" value="KAJ5724581.1"/>
    <property type="molecule type" value="Genomic_DNA"/>
</dbReference>
<keyword evidence="1" id="KW-0862">Zinc</keyword>
<accession>A0AAD6HKD9</accession>
<proteinExistence type="predicted"/>
<dbReference type="AlphaFoldDB" id="A0AAD6HKD9"/>
<protein>
    <recommendedName>
        <fullName evidence="2">RING-type domain-containing protein</fullName>
    </recommendedName>
</protein>
<comment type="caution">
    <text evidence="3">The sequence shown here is derived from an EMBL/GenBank/DDBJ whole genome shotgun (WGS) entry which is preliminary data.</text>
</comment>
<evidence type="ECO:0000313" key="3">
    <source>
        <dbReference type="EMBL" id="KAJ5724581.1"/>
    </source>
</evidence>
<dbReference type="SUPFAM" id="SSF57850">
    <property type="entry name" value="RING/U-box"/>
    <property type="match status" value="1"/>
</dbReference>
<dbReference type="PANTHER" id="PTHR21540:SF0">
    <property type="entry name" value="PHD FAMILY PROTEIN"/>
    <property type="match status" value="1"/>
</dbReference>
<dbReference type="PANTHER" id="PTHR21540">
    <property type="entry name" value="RING FINGER AND SWIM DOMAIN-CONTAINING PROTEIN 2"/>
    <property type="match status" value="1"/>
</dbReference>
<dbReference type="Proteomes" id="UP001215712">
    <property type="component" value="Unassembled WGS sequence"/>
</dbReference>
<gene>
    <name evidence="3" type="ORF">N7493_006309</name>
</gene>
<keyword evidence="1" id="KW-0863">Zinc-finger</keyword>
<keyword evidence="1" id="KW-0479">Metal-binding</keyword>
<evidence type="ECO:0000313" key="4">
    <source>
        <dbReference type="Proteomes" id="UP001215712"/>
    </source>
</evidence>
<dbReference type="InterPro" id="IPR013083">
    <property type="entry name" value="Znf_RING/FYVE/PHD"/>
</dbReference>
<organism evidence="3 4">
    <name type="scientific">Penicillium malachiteum</name>
    <dbReference type="NCBI Taxonomy" id="1324776"/>
    <lineage>
        <taxon>Eukaryota</taxon>
        <taxon>Fungi</taxon>
        <taxon>Dikarya</taxon>
        <taxon>Ascomycota</taxon>
        <taxon>Pezizomycotina</taxon>
        <taxon>Eurotiomycetes</taxon>
        <taxon>Eurotiomycetidae</taxon>
        <taxon>Eurotiales</taxon>
        <taxon>Aspergillaceae</taxon>
        <taxon>Penicillium</taxon>
    </lineage>
</organism>
<sequence length="273" mass="31253">MPPSPSSQGARFIPNLSQIIGLEPDNEPWCAGYAYAQRRRCHARTHGYDRIRARCLLDKGIEELRAGMKIDDILEELAPHVLCTQNHQSQASDLAQRWKDEVQLFIQIQAQSRSPRETATETEDELDRAPVMESGPIERATEIDIPSESRNLSTDILRERIHSLFDSLHAYFQIAGRKILPARSRKVRRPVQGPCIICLESLNKPCNSEKDDEFYFSGDSDSDTYMKVVEQRKSLLTYCKSNCGNNFHFTCLQEWLGHAEEPTCPICRTIWTN</sequence>
<dbReference type="PROSITE" id="PS50089">
    <property type="entry name" value="ZF_RING_2"/>
    <property type="match status" value="1"/>
</dbReference>
<dbReference type="InterPro" id="IPR039903">
    <property type="entry name" value="Zswim2"/>
</dbReference>
<reference evidence="3" key="2">
    <citation type="submission" date="2023-01" db="EMBL/GenBank/DDBJ databases">
        <authorList>
            <person name="Petersen C."/>
        </authorList>
    </citation>
    <scope>NUCLEOTIDE SEQUENCE</scope>
    <source>
        <strain evidence="3">IBT 17514</strain>
    </source>
</reference>
<dbReference type="Pfam" id="PF13639">
    <property type="entry name" value="zf-RING_2"/>
    <property type="match status" value="1"/>
</dbReference>